<evidence type="ECO:0008006" key="3">
    <source>
        <dbReference type="Google" id="ProtNLM"/>
    </source>
</evidence>
<dbReference type="AlphaFoldDB" id="W3A5V0"/>
<dbReference type="EMBL" id="ANIY01000153">
    <property type="protein sequence ID" value="ETP54561.1"/>
    <property type="molecule type" value="Genomic_DNA"/>
</dbReference>
<dbReference type="Proteomes" id="UP000018948">
    <property type="component" value="Unassembled WGS sequence"/>
</dbReference>
<organism evidence="1 2">
    <name type="scientific">Phytophthora nicotianae P10297</name>
    <dbReference type="NCBI Taxonomy" id="1317064"/>
    <lineage>
        <taxon>Eukaryota</taxon>
        <taxon>Sar</taxon>
        <taxon>Stramenopiles</taxon>
        <taxon>Oomycota</taxon>
        <taxon>Peronosporomycetes</taxon>
        <taxon>Peronosporales</taxon>
        <taxon>Peronosporaceae</taxon>
        <taxon>Phytophthora</taxon>
    </lineage>
</organism>
<sequence>MEAEAYWTRHQDRGAAPDLGDEEVCISEGSDVYAEDANNNMAVLPDVAELTEEVKIEDVQVGDPDYNTPEAIDRLRRIIWRRRHLQIGKGNALPPAAVGVVCDKDVGNAKPVAQR</sequence>
<accession>W3A5V0</accession>
<proteinExistence type="predicted"/>
<protein>
    <recommendedName>
        <fullName evidence="3">Reverse transcriptase</fullName>
    </recommendedName>
</protein>
<dbReference type="OrthoDB" id="120907at2759"/>
<gene>
    <name evidence="1" type="ORF">F442_00764</name>
</gene>
<feature type="non-terminal residue" evidence="1">
    <location>
        <position position="115"/>
    </location>
</feature>
<name>W3A5V0_PHYNI</name>
<evidence type="ECO:0000313" key="1">
    <source>
        <dbReference type="EMBL" id="ETP54561.1"/>
    </source>
</evidence>
<comment type="caution">
    <text evidence="1">The sequence shown here is derived from an EMBL/GenBank/DDBJ whole genome shotgun (WGS) entry which is preliminary data.</text>
</comment>
<evidence type="ECO:0000313" key="2">
    <source>
        <dbReference type="Proteomes" id="UP000018948"/>
    </source>
</evidence>
<reference evidence="1 2" key="1">
    <citation type="submission" date="2013-11" db="EMBL/GenBank/DDBJ databases">
        <title>The Genome Sequence of Phytophthora parasitica P10297.</title>
        <authorList>
            <consortium name="The Broad Institute Genomics Platform"/>
            <person name="Russ C."/>
            <person name="Tyler B."/>
            <person name="Panabieres F."/>
            <person name="Shan W."/>
            <person name="Tripathy S."/>
            <person name="Grunwald N."/>
            <person name="Machado M."/>
            <person name="Johnson C.S."/>
            <person name="Walker B."/>
            <person name="Young S.K."/>
            <person name="Zeng Q."/>
            <person name="Gargeya S."/>
            <person name="Fitzgerald M."/>
            <person name="Haas B."/>
            <person name="Abouelleil A."/>
            <person name="Allen A.W."/>
            <person name="Alvarado L."/>
            <person name="Arachchi H.M."/>
            <person name="Berlin A.M."/>
            <person name="Chapman S.B."/>
            <person name="Gainer-Dewar J."/>
            <person name="Goldberg J."/>
            <person name="Griggs A."/>
            <person name="Gujja S."/>
            <person name="Hansen M."/>
            <person name="Howarth C."/>
            <person name="Imamovic A."/>
            <person name="Ireland A."/>
            <person name="Larimer J."/>
            <person name="McCowan C."/>
            <person name="Murphy C."/>
            <person name="Pearson M."/>
            <person name="Poon T.W."/>
            <person name="Priest M."/>
            <person name="Roberts A."/>
            <person name="Saif S."/>
            <person name="Shea T."/>
            <person name="Sisk P."/>
            <person name="Sykes S."/>
            <person name="Wortman J."/>
            <person name="Nusbaum C."/>
            <person name="Birren B."/>
        </authorList>
    </citation>
    <scope>NUCLEOTIDE SEQUENCE [LARGE SCALE GENOMIC DNA]</scope>
    <source>
        <strain evidence="1 2">P10297</strain>
    </source>
</reference>